<dbReference type="OrthoDB" id="2983640at2"/>
<feature type="transmembrane region" description="Helical" evidence="1">
    <location>
        <begin position="60"/>
        <end position="77"/>
    </location>
</feature>
<accession>A0A429X6I6</accession>
<protein>
    <submittedName>
        <fullName evidence="2">Uncharacterized protein</fullName>
    </submittedName>
</protein>
<evidence type="ECO:0000256" key="1">
    <source>
        <dbReference type="SAM" id="Phobius"/>
    </source>
</evidence>
<keyword evidence="1" id="KW-1133">Transmembrane helix</keyword>
<reference evidence="2 3" key="1">
    <citation type="submission" date="2018-12" db="EMBL/GenBank/DDBJ databases">
        <authorList>
            <person name="Sun L."/>
            <person name="Chen Z."/>
        </authorList>
    </citation>
    <scope>NUCLEOTIDE SEQUENCE [LARGE SCALE GENOMIC DNA]</scope>
    <source>
        <strain evidence="2 3">LMG 29736</strain>
    </source>
</reference>
<evidence type="ECO:0000313" key="2">
    <source>
        <dbReference type="EMBL" id="RST58883.1"/>
    </source>
</evidence>
<gene>
    <name evidence="2" type="ORF">D5F11_014645</name>
</gene>
<keyword evidence="1" id="KW-0812">Transmembrane</keyword>
<organism evidence="2 3">
    <name type="scientific">Siminovitchia terrae</name>
    <name type="common">Bacillus terrae</name>
    <dbReference type="NCBI Taxonomy" id="1914933"/>
    <lineage>
        <taxon>Bacteria</taxon>
        <taxon>Bacillati</taxon>
        <taxon>Bacillota</taxon>
        <taxon>Bacilli</taxon>
        <taxon>Bacillales</taxon>
        <taxon>Bacillaceae</taxon>
        <taxon>Siminovitchia</taxon>
    </lineage>
</organism>
<sequence>MNAYWYSNQWGFKPRLNKVKASGGCIRFSEEIYRAELDKIWAQIRQGAVDPVQFGESRRYSQFLLFFLFYVNIFNCVHRRKSNIHWECFHDCKV</sequence>
<keyword evidence="1" id="KW-0472">Membrane</keyword>
<dbReference type="AlphaFoldDB" id="A0A429X6I6"/>
<dbReference type="EMBL" id="QYTW02000015">
    <property type="protein sequence ID" value="RST58883.1"/>
    <property type="molecule type" value="Genomic_DNA"/>
</dbReference>
<name>A0A429X6I6_SIMTE</name>
<dbReference type="RefSeq" id="WP_120116870.1">
    <property type="nucleotide sequence ID" value="NZ_BORI01000001.1"/>
</dbReference>
<comment type="caution">
    <text evidence="2">The sequence shown here is derived from an EMBL/GenBank/DDBJ whole genome shotgun (WGS) entry which is preliminary data.</text>
</comment>
<dbReference type="Proteomes" id="UP000287296">
    <property type="component" value="Unassembled WGS sequence"/>
</dbReference>
<proteinExistence type="predicted"/>
<evidence type="ECO:0000313" key="3">
    <source>
        <dbReference type="Proteomes" id="UP000287296"/>
    </source>
</evidence>